<name>A0ABT2TNN7_9FIRM</name>
<dbReference type="RefSeq" id="WP_158425734.1">
    <property type="nucleotide sequence ID" value="NZ_JAOQJQ010000005.1"/>
</dbReference>
<evidence type="ECO:0000256" key="7">
    <source>
        <dbReference type="HAMAP-Rule" id="MF_02090"/>
    </source>
</evidence>
<feature type="binding site" evidence="7">
    <location>
        <position position="460"/>
    </location>
    <ligand>
        <name>ATP</name>
        <dbReference type="ChEBI" id="CHEBI:30616"/>
    </ligand>
</feature>
<dbReference type="InterPro" id="IPR003010">
    <property type="entry name" value="C-N_Hydrolase"/>
</dbReference>
<evidence type="ECO:0000256" key="5">
    <source>
        <dbReference type="ARBA" id="ARBA00022840"/>
    </source>
</evidence>
<evidence type="ECO:0000259" key="10">
    <source>
        <dbReference type="PROSITE" id="PS50263"/>
    </source>
</evidence>
<dbReference type="SUPFAM" id="SSF56317">
    <property type="entry name" value="Carbon-nitrogen hydrolase"/>
    <property type="match status" value="1"/>
</dbReference>
<feature type="active site" description="Proton acceptor; for glutaminase activity" evidence="7">
    <location>
        <position position="46"/>
    </location>
</feature>
<dbReference type="GO" id="GO:0008795">
    <property type="term" value="F:NAD+ synthase activity"/>
    <property type="evidence" value="ECO:0007669"/>
    <property type="project" value="UniProtKB-EC"/>
</dbReference>
<dbReference type="CDD" id="cd07570">
    <property type="entry name" value="GAT_Gln-NAD-synth"/>
    <property type="match status" value="1"/>
</dbReference>
<dbReference type="Proteomes" id="UP001652442">
    <property type="component" value="Unassembled WGS sequence"/>
</dbReference>
<gene>
    <name evidence="7" type="primary">nadE</name>
    <name evidence="11" type="ORF">OCV88_12200</name>
</gene>
<accession>A0ABT2TNN7</accession>
<dbReference type="InterPro" id="IPR003694">
    <property type="entry name" value="NAD_synthase"/>
</dbReference>
<dbReference type="PANTHER" id="PTHR23090">
    <property type="entry name" value="NH 3 /GLUTAMINE-DEPENDENT NAD + SYNTHETASE"/>
    <property type="match status" value="1"/>
</dbReference>
<feature type="binding site" evidence="7">
    <location>
        <begin position="350"/>
        <end position="357"/>
    </location>
    <ligand>
        <name>ATP</name>
        <dbReference type="ChEBI" id="CHEBI:30616"/>
    </ligand>
</feature>
<feature type="binding site" evidence="7">
    <location>
        <position position="436"/>
    </location>
    <ligand>
        <name>deamido-NAD(+)</name>
        <dbReference type="ChEBI" id="CHEBI:58437"/>
        <note>ligand shared between two neighboring subunits</note>
    </ligand>
</feature>
<dbReference type="InterPro" id="IPR014729">
    <property type="entry name" value="Rossmann-like_a/b/a_fold"/>
</dbReference>
<keyword evidence="3 7" id="KW-0436">Ligase</keyword>
<dbReference type="NCBIfam" id="TIGR00552">
    <property type="entry name" value="nadE"/>
    <property type="match status" value="1"/>
</dbReference>
<feature type="domain" description="CN hydrolase" evidence="10">
    <location>
        <begin position="6"/>
        <end position="269"/>
    </location>
</feature>
<feature type="binding site" evidence="7">
    <location>
        <position position="204"/>
    </location>
    <ligand>
        <name>L-glutamine</name>
        <dbReference type="ChEBI" id="CHEBI:58359"/>
    </ligand>
</feature>
<sequence>MKQGFIKAAAVTPKIKVADPKYNGKLICRLIDEAVKEQAKVIVFPELCLTGYSCGDLFLQELLLTKAKEALQEVAAHTRQKDCLVFVGLPLEYNGKLYNVAAALSGGRVLGFVPKTHVPGYNEFYEQRHFTRGMRGAVMVDAGDGRQVPMGTKLLFSCRQMPDLKIAAEICEDLWAPNPPSIGHALAGATLMVNLSASDETTGKDIYRQNLVAGQSARLVCGYIYASAGDGESTQDVVYSGHNLIAENGNILKAARRFLNEAIYTEIDIRRLKEERRRMTTFEMSEDLYTEILFDLKEEETNLTRFVDPRPFVPDGKAARDKRCQEILEIQAMGLKKRLEHTGCKTAVVGISGGLDSTLALLVTVRAFDLLKKDRKGILAVTMPGFGTTDRTYDNAVNLIRCLGAEFLEVSIKDAVKIHFCDIRQDPNLHDVTYENSQARERTQILMDLANKAGGMVIGTGDLSELALGWATYNGDHMSMYGVNSSVPKTLVRHLVQYYADTCGDEKLSAILLDVLDTPVSPELLPPEDGKISQKTEDLVGPYELHDFYLYYVLRFGCSPEKIYRLAVYAFEGMYDKVTILKWLKTFYRRFFSQQFKRSCLPDGPKVGTVAVSPRGDLRMPSDASAGIWLDELEQITV</sequence>
<reference evidence="11 12" key="1">
    <citation type="journal article" date="2021" name="ISME Commun">
        <title>Automated analysis of genomic sequences facilitates high-throughput and comprehensive description of bacteria.</title>
        <authorList>
            <person name="Hitch T.C.A."/>
        </authorList>
    </citation>
    <scope>NUCLEOTIDE SEQUENCE [LARGE SCALE GENOMIC DNA]</scope>
    <source>
        <strain evidence="11 12">Sanger_109</strain>
    </source>
</reference>
<keyword evidence="6 7" id="KW-0520">NAD</keyword>
<dbReference type="InterPro" id="IPR036526">
    <property type="entry name" value="C-N_Hydrolase_sf"/>
</dbReference>
<evidence type="ECO:0000256" key="9">
    <source>
        <dbReference type="RuleBase" id="RU003811"/>
    </source>
</evidence>
<feature type="active site" description="For glutaminase activity" evidence="7">
    <location>
        <position position="115"/>
    </location>
</feature>
<dbReference type="PROSITE" id="PS50263">
    <property type="entry name" value="CN_HYDROLASE"/>
    <property type="match status" value="1"/>
</dbReference>
<dbReference type="Pfam" id="PF02540">
    <property type="entry name" value="NAD_synthase"/>
    <property type="match status" value="1"/>
</dbReference>
<evidence type="ECO:0000313" key="12">
    <source>
        <dbReference type="Proteomes" id="UP001652442"/>
    </source>
</evidence>
<evidence type="ECO:0000313" key="11">
    <source>
        <dbReference type="EMBL" id="MCU6763079.1"/>
    </source>
</evidence>
<feature type="binding site" evidence="7">
    <location>
        <position position="198"/>
    </location>
    <ligand>
        <name>L-glutamine</name>
        <dbReference type="ChEBI" id="CHEBI:58359"/>
    </ligand>
</feature>
<dbReference type="EMBL" id="JAOQJQ010000005">
    <property type="protein sequence ID" value="MCU6763079.1"/>
    <property type="molecule type" value="Genomic_DNA"/>
</dbReference>
<comment type="function">
    <text evidence="7">Catalyzes the ATP-dependent amidation of deamido-NAD to form NAD. Uses L-glutamine as a nitrogen source.</text>
</comment>
<dbReference type="Gene3D" id="1.10.10.1140">
    <property type="entry name" value="Glutamine-dependent NAD+ synthetase, C-terminal domain"/>
    <property type="match status" value="1"/>
</dbReference>
<comment type="caution">
    <text evidence="11">The sequence shown here is derived from an EMBL/GenBank/DDBJ whole genome shotgun (WGS) entry which is preliminary data.</text>
</comment>
<comment type="similarity">
    <text evidence="2 7 8">In the C-terminal section; belongs to the NAD synthetase family.</text>
</comment>
<dbReference type="NCBIfam" id="NF002730">
    <property type="entry name" value="PRK02628.1"/>
    <property type="match status" value="1"/>
</dbReference>
<comment type="similarity">
    <text evidence="9">Belongs to the NAD synthetase family.</text>
</comment>
<organism evidence="11 12">
    <name type="scientific">Brotonthovivens ammoniilytica</name>
    <dbReference type="NCBI Taxonomy" id="2981725"/>
    <lineage>
        <taxon>Bacteria</taxon>
        <taxon>Bacillati</taxon>
        <taxon>Bacillota</taxon>
        <taxon>Clostridia</taxon>
        <taxon>Lachnospirales</taxon>
        <taxon>Lachnospiraceae</taxon>
        <taxon>Brotonthovivens</taxon>
    </lineage>
</organism>
<evidence type="ECO:0000256" key="3">
    <source>
        <dbReference type="ARBA" id="ARBA00022598"/>
    </source>
</evidence>
<keyword evidence="4 7" id="KW-0547">Nucleotide-binding</keyword>
<dbReference type="PANTHER" id="PTHR23090:SF9">
    <property type="entry name" value="GLUTAMINE-DEPENDENT NAD(+) SYNTHETASE"/>
    <property type="match status" value="1"/>
</dbReference>
<dbReference type="InterPro" id="IPR022310">
    <property type="entry name" value="NAD/GMP_synthase"/>
</dbReference>
<evidence type="ECO:0000256" key="1">
    <source>
        <dbReference type="ARBA" id="ARBA00005188"/>
    </source>
</evidence>
<dbReference type="Gene3D" id="3.60.110.10">
    <property type="entry name" value="Carbon-nitrogen hydrolase"/>
    <property type="match status" value="1"/>
</dbReference>
<proteinExistence type="inferred from homology"/>
<dbReference type="SUPFAM" id="SSF52402">
    <property type="entry name" value="Adenine nucleotide alpha hydrolases-like"/>
    <property type="match status" value="1"/>
</dbReference>
<dbReference type="InterPro" id="IPR041856">
    <property type="entry name" value="NAD+_synth_C"/>
</dbReference>
<comment type="pathway">
    <text evidence="1 7 8">Cofactor biosynthesis; NAD(+) biosynthesis; NAD(+) from deamido-NAD(+) (L-Gln route): step 1/1.</text>
</comment>
<dbReference type="EC" id="6.3.5.1" evidence="7 8"/>
<dbReference type="PIRSF" id="PIRSF006630">
    <property type="entry name" value="NADS_GAT"/>
    <property type="match status" value="1"/>
</dbReference>
<feature type="active site" description="Nucleophile; for glutaminase activity" evidence="7">
    <location>
        <position position="171"/>
    </location>
</feature>
<protein>
    <recommendedName>
        <fullName evidence="7 8">Glutamine-dependent NAD(+) synthetase</fullName>
        <ecNumber evidence="7 8">6.3.5.1</ecNumber>
    </recommendedName>
    <alternativeName>
        <fullName evidence="7 8">NAD(+) synthase [glutamine-hydrolyzing]</fullName>
    </alternativeName>
</protein>
<evidence type="ECO:0000256" key="6">
    <source>
        <dbReference type="ARBA" id="ARBA00023027"/>
    </source>
</evidence>
<dbReference type="InterPro" id="IPR014445">
    <property type="entry name" value="Gln-dep_NAD_synthase"/>
</dbReference>
<dbReference type="Gene3D" id="3.40.50.620">
    <property type="entry name" value="HUPs"/>
    <property type="match status" value="1"/>
</dbReference>
<evidence type="ECO:0000256" key="2">
    <source>
        <dbReference type="ARBA" id="ARBA00007145"/>
    </source>
</evidence>
<evidence type="ECO:0000256" key="4">
    <source>
        <dbReference type="ARBA" id="ARBA00022741"/>
    </source>
</evidence>
<evidence type="ECO:0000256" key="8">
    <source>
        <dbReference type="PIRNR" id="PIRNR006630"/>
    </source>
</evidence>
<feature type="binding site" evidence="7">
    <location>
        <begin position="470"/>
        <end position="473"/>
    </location>
    <ligand>
        <name>deamido-NAD(+)</name>
        <dbReference type="ChEBI" id="CHEBI:58437"/>
        <note>ligand shared between two neighboring subunits</note>
    </ligand>
</feature>
<feature type="binding site" evidence="7">
    <location>
        <position position="121"/>
    </location>
    <ligand>
        <name>L-glutamine</name>
        <dbReference type="ChEBI" id="CHEBI:58359"/>
    </ligand>
</feature>
<keyword evidence="5 7" id="KW-0067">ATP-binding</keyword>
<keyword evidence="12" id="KW-1185">Reference proteome</keyword>
<dbReference type="Pfam" id="PF00795">
    <property type="entry name" value="CN_hydrolase"/>
    <property type="match status" value="1"/>
</dbReference>
<feature type="binding site" evidence="7">
    <location>
        <position position="465"/>
    </location>
    <ligand>
        <name>deamido-NAD(+)</name>
        <dbReference type="ChEBI" id="CHEBI:58437"/>
        <note>ligand shared between two neighboring subunits</note>
    </ligand>
</feature>
<comment type="catalytic activity">
    <reaction evidence="7 8">
        <text>deamido-NAD(+) + L-glutamine + ATP + H2O = L-glutamate + AMP + diphosphate + NAD(+) + H(+)</text>
        <dbReference type="Rhea" id="RHEA:24384"/>
        <dbReference type="ChEBI" id="CHEBI:15377"/>
        <dbReference type="ChEBI" id="CHEBI:15378"/>
        <dbReference type="ChEBI" id="CHEBI:29985"/>
        <dbReference type="ChEBI" id="CHEBI:30616"/>
        <dbReference type="ChEBI" id="CHEBI:33019"/>
        <dbReference type="ChEBI" id="CHEBI:57540"/>
        <dbReference type="ChEBI" id="CHEBI:58359"/>
        <dbReference type="ChEBI" id="CHEBI:58437"/>
        <dbReference type="ChEBI" id="CHEBI:456215"/>
        <dbReference type="EC" id="6.3.5.1"/>
    </reaction>
</comment>
<dbReference type="CDD" id="cd00553">
    <property type="entry name" value="NAD_synthase"/>
    <property type="match status" value="1"/>
</dbReference>
<feature type="binding site" evidence="7">
    <location>
        <position position="597"/>
    </location>
    <ligand>
        <name>deamido-NAD(+)</name>
        <dbReference type="ChEBI" id="CHEBI:58437"/>
        <note>ligand shared between two neighboring subunits</note>
    </ligand>
</feature>
<dbReference type="HAMAP" id="MF_02090">
    <property type="entry name" value="NadE_glutamine_dep"/>
    <property type="match status" value="1"/>
</dbReference>